<dbReference type="Proteomes" id="UP000001072">
    <property type="component" value="Unassembled WGS sequence"/>
</dbReference>
<dbReference type="KEGG" id="mlr:MELLADRAFT_90468"/>
<dbReference type="eggNOG" id="ENOG502SDFS">
    <property type="taxonomic scope" value="Eukaryota"/>
</dbReference>
<proteinExistence type="predicted"/>
<feature type="region of interest" description="Disordered" evidence="1">
    <location>
        <begin position="157"/>
        <end position="384"/>
    </location>
</feature>
<feature type="region of interest" description="Disordered" evidence="1">
    <location>
        <begin position="490"/>
        <end position="547"/>
    </location>
</feature>
<feature type="compositionally biased region" description="Polar residues" evidence="1">
    <location>
        <begin position="329"/>
        <end position="338"/>
    </location>
</feature>
<feature type="compositionally biased region" description="Polar residues" evidence="1">
    <location>
        <begin position="305"/>
        <end position="321"/>
    </location>
</feature>
<name>F4RX22_MELLP</name>
<accession>F4RX22</accession>
<feature type="compositionally biased region" description="Polar residues" evidence="1">
    <location>
        <begin position="354"/>
        <end position="366"/>
    </location>
</feature>
<evidence type="ECO:0000313" key="2">
    <source>
        <dbReference type="EMBL" id="EGG03119.1"/>
    </source>
</evidence>
<gene>
    <name evidence="2" type="ORF">MELLADRAFT_90468</name>
</gene>
<feature type="compositionally biased region" description="Polar residues" evidence="1">
    <location>
        <begin position="72"/>
        <end position="81"/>
    </location>
</feature>
<sequence length="571" mass="62498">MFGKDVIWAAENLEVVYELICKFWSKEDYKFNPQFIQLQQQQSRSQSHHSLPQFHSFHSSSALNLNPHLHSSPIQLSSSENGLEDPTAKPKKRVFKFSHQVSDGPPDIVSKAVQSGPIHSTNLAREGLSCVTLQHASSNHQPLGVKILTEANENLINSEEQPEDCEEAEDKQPTPSNSPHRQSLPLTTPRSFSTRTSFDTLPNALESPSPTQSTLPTQPSSPPPSTLFRVSRSTSQTSESLHSPSSLSSTANSIRSTEHSSTPNLLRTTPPTITTTNHTEPILSQSQSSCSSRSSLIFKSEKTRFAQSPKMTSVTTTTSSFKARPLPASNAQPDSSPRMSKAAMLRLGLPWTPPTRSVSPSGTPESETPRVIPSVASLNPPTVAPRATKASTLRADGILPVDSNQPRVKKTESEIFENTPGHSFRRRSLIIPSIASPKTVPRANKSSALRAGESIMSNPKEKREKVNEKEIFNGTPGHKRNEKIEVKSNRPPEVEVRPTRSSTLRALSDSTTSLTNQVNGSKNGLKKSQRSQAIDKRTSFEGVPGHKRSIPIPVAVLQKPPSTLPRMNYEG</sequence>
<dbReference type="OrthoDB" id="2507648at2759"/>
<feature type="compositionally biased region" description="Acidic residues" evidence="1">
    <location>
        <begin position="160"/>
        <end position="169"/>
    </location>
</feature>
<feature type="compositionally biased region" description="Low complexity" evidence="1">
    <location>
        <begin position="231"/>
        <end position="253"/>
    </location>
</feature>
<dbReference type="VEuPathDB" id="FungiDB:MELLADRAFT_90468"/>
<reference evidence="3" key="1">
    <citation type="journal article" date="2011" name="Proc. Natl. Acad. Sci. U.S.A.">
        <title>Obligate biotrophy features unraveled by the genomic analysis of rust fungi.</title>
        <authorList>
            <person name="Duplessis S."/>
            <person name="Cuomo C.A."/>
            <person name="Lin Y.-C."/>
            <person name="Aerts A."/>
            <person name="Tisserant E."/>
            <person name="Veneault-Fourrey C."/>
            <person name="Joly D.L."/>
            <person name="Hacquard S."/>
            <person name="Amselem J."/>
            <person name="Cantarel B.L."/>
            <person name="Chiu R."/>
            <person name="Coutinho P.M."/>
            <person name="Feau N."/>
            <person name="Field M."/>
            <person name="Frey P."/>
            <person name="Gelhaye E."/>
            <person name="Goldberg J."/>
            <person name="Grabherr M.G."/>
            <person name="Kodira C.D."/>
            <person name="Kohler A."/>
            <person name="Kuees U."/>
            <person name="Lindquist E.A."/>
            <person name="Lucas S.M."/>
            <person name="Mago R."/>
            <person name="Mauceli E."/>
            <person name="Morin E."/>
            <person name="Murat C."/>
            <person name="Pangilinan J.L."/>
            <person name="Park R."/>
            <person name="Pearson M."/>
            <person name="Quesneville H."/>
            <person name="Rouhier N."/>
            <person name="Sakthikumar S."/>
            <person name="Salamov A.A."/>
            <person name="Schmutz J."/>
            <person name="Selles B."/>
            <person name="Shapiro H."/>
            <person name="Tanguay P."/>
            <person name="Tuskan G.A."/>
            <person name="Henrissat B."/>
            <person name="Van de Peer Y."/>
            <person name="Rouze P."/>
            <person name="Ellis J.G."/>
            <person name="Dodds P.N."/>
            <person name="Schein J.E."/>
            <person name="Zhong S."/>
            <person name="Hamelin R.C."/>
            <person name="Grigoriev I.V."/>
            <person name="Szabo L.J."/>
            <person name="Martin F."/>
        </authorList>
    </citation>
    <scope>NUCLEOTIDE SEQUENCE [LARGE SCALE GENOMIC DNA]</scope>
    <source>
        <strain evidence="3">98AG31 / pathotype 3-4-7</strain>
    </source>
</reference>
<evidence type="ECO:0000256" key="1">
    <source>
        <dbReference type="SAM" id="MobiDB-lite"/>
    </source>
</evidence>
<evidence type="ECO:0000313" key="3">
    <source>
        <dbReference type="Proteomes" id="UP000001072"/>
    </source>
</evidence>
<dbReference type="STRING" id="747676.F4RX22"/>
<feature type="compositionally biased region" description="Low complexity" evidence="1">
    <location>
        <begin position="185"/>
        <end position="218"/>
    </location>
</feature>
<organism evidence="3">
    <name type="scientific">Melampsora larici-populina (strain 98AG31 / pathotype 3-4-7)</name>
    <name type="common">Poplar leaf rust fungus</name>
    <dbReference type="NCBI Taxonomy" id="747676"/>
    <lineage>
        <taxon>Eukaryota</taxon>
        <taxon>Fungi</taxon>
        <taxon>Dikarya</taxon>
        <taxon>Basidiomycota</taxon>
        <taxon>Pucciniomycotina</taxon>
        <taxon>Pucciniomycetes</taxon>
        <taxon>Pucciniales</taxon>
        <taxon>Melampsoraceae</taxon>
        <taxon>Melampsora</taxon>
    </lineage>
</organism>
<feature type="compositionally biased region" description="Low complexity" evidence="1">
    <location>
        <begin position="262"/>
        <end position="295"/>
    </location>
</feature>
<dbReference type="EMBL" id="GL883126">
    <property type="protein sequence ID" value="EGG03119.1"/>
    <property type="molecule type" value="Genomic_DNA"/>
</dbReference>
<dbReference type="GeneID" id="18935575"/>
<dbReference type="RefSeq" id="XP_007413579.1">
    <property type="nucleotide sequence ID" value="XM_007413517.1"/>
</dbReference>
<dbReference type="InParanoid" id="F4RX22"/>
<protein>
    <submittedName>
        <fullName evidence="2">Uncharacterized protein</fullName>
    </submittedName>
</protein>
<dbReference type="AlphaFoldDB" id="F4RX22"/>
<dbReference type="HOGENOM" id="CLU_477406_0_0_1"/>
<feature type="region of interest" description="Disordered" evidence="1">
    <location>
        <begin position="68"/>
        <end position="89"/>
    </location>
</feature>
<keyword evidence="3" id="KW-1185">Reference proteome</keyword>
<feature type="compositionally biased region" description="Polar residues" evidence="1">
    <location>
        <begin position="499"/>
        <end position="522"/>
    </location>
</feature>